<dbReference type="AlphaFoldDB" id="A0A5M8Q009"/>
<sequence>MSSFSAATTVKQLSPHTYIGSFPEHWCIGSVPHGGYVTSAFLSVVSLHFSTTLRAQNQPHTITLHLTFIRRTSVGPAAFIVYDTKLGRQTSTVRVTLTQRASAHEEVVGYITNSNMGTESGLTLPTTWSLAPPPYPVADLARLAIDEDEHWKLEKQLTFAMFRKASQHLHFYFPRKGQLAKGIIDEWIRFSNGERFTNHSLGFVADMWPQMVEAYLAHSSNKWEPASPAVTEQSTKMKSDKWSHFWYPTLLLNLEIKKALPSDGVEWLFVRVSSKQIQNGRMDLEVVILDELREIVALSQHVTLIVSVERNTAERRGTML</sequence>
<dbReference type="InterPro" id="IPR049449">
    <property type="entry name" value="TesB_ACOT8-like_N"/>
</dbReference>
<dbReference type="Pfam" id="PF20789">
    <property type="entry name" value="4HBT_3C"/>
    <property type="match status" value="1"/>
</dbReference>
<evidence type="ECO:0000259" key="1">
    <source>
        <dbReference type="Pfam" id="PF13622"/>
    </source>
</evidence>
<dbReference type="PANTHER" id="PTHR38110">
    <property type="entry name" value="CHROMOSOME 23, WHOLE GENOME SHOTGUN SEQUENCE"/>
    <property type="match status" value="1"/>
</dbReference>
<dbReference type="InterPro" id="IPR049450">
    <property type="entry name" value="ACOT8-like_C"/>
</dbReference>
<feature type="domain" description="Acyl-CoA thioesterase-like C-terminal" evidence="2">
    <location>
        <begin position="168"/>
        <end position="305"/>
    </location>
</feature>
<comment type="caution">
    <text evidence="3">The sequence shown here is derived from an EMBL/GenBank/DDBJ whole genome shotgun (WGS) entry which is preliminary data.</text>
</comment>
<accession>A0A5M8Q009</accession>
<dbReference type="EMBL" id="VXIT01000001">
    <property type="protein sequence ID" value="KAA6415398.1"/>
    <property type="molecule type" value="Genomic_DNA"/>
</dbReference>
<dbReference type="OrthoDB" id="2532955at2759"/>
<evidence type="ECO:0000313" key="4">
    <source>
        <dbReference type="Proteomes" id="UP000324767"/>
    </source>
</evidence>
<evidence type="ECO:0000259" key="2">
    <source>
        <dbReference type="Pfam" id="PF20789"/>
    </source>
</evidence>
<dbReference type="PANTHER" id="PTHR38110:SF1">
    <property type="entry name" value="THIOESTERASE DOMAIN-CONTAINING PROTEIN"/>
    <property type="match status" value="1"/>
</dbReference>
<dbReference type="InterPro" id="IPR052389">
    <property type="entry name" value="Sec_Metab_Biosynth-Assoc"/>
</dbReference>
<name>A0A5M8Q009_9LECA</name>
<evidence type="ECO:0000313" key="3">
    <source>
        <dbReference type="EMBL" id="KAA6415398.1"/>
    </source>
</evidence>
<feature type="domain" description="Acyl-CoA thioesterase-like N-terminal HotDog" evidence="1">
    <location>
        <begin position="23"/>
        <end position="113"/>
    </location>
</feature>
<dbReference type="SUPFAM" id="SSF54637">
    <property type="entry name" value="Thioesterase/thiol ester dehydrase-isomerase"/>
    <property type="match status" value="2"/>
</dbReference>
<dbReference type="Gene3D" id="2.40.160.210">
    <property type="entry name" value="Acyl-CoA thioesterase, double hotdog domain"/>
    <property type="match status" value="1"/>
</dbReference>
<gene>
    <name evidence="3" type="ORF">FRX48_00113</name>
</gene>
<organism evidence="3 4">
    <name type="scientific">Lasallia pustulata</name>
    <dbReference type="NCBI Taxonomy" id="136370"/>
    <lineage>
        <taxon>Eukaryota</taxon>
        <taxon>Fungi</taxon>
        <taxon>Dikarya</taxon>
        <taxon>Ascomycota</taxon>
        <taxon>Pezizomycotina</taxon>
        <taxon>Lecanoromycetes</taxon>
        <taxon>OSLEUM clade</taxon>
        <taxon>Umbilicariomycetidae</taxon>
        <taxon>Umbilicariales</taxon>
        <taxon>Umbilicariaceae</taxon>
        <taxon>Lasallia</taxon>
    </lineage>
</organism>
<dbReference type="Proteomes" id="UP000324767">
    <property type="component" value="Unassembled WGS sequence"/>
</dbReference>
<dbReference type="Pfam" id="PF13622">
    <property type="entry name" value="4HBT_3"/>
    <property type="match status" value="1"/>
</dbReference>
<dbReference type="InterPro" id="IPR042171">
    <property type="entry name" value="Acyl-CoA_hotdog"/>
</dbReference>
<proteinExistence type="predicted"/>
<protein>
    <submittedName>
        <fullName evidence="3">Uncharacterized protein</fullName>
    </submittedName>
</protein>
<reference evidence="3 4" key="1">
    <citation type="submission" date="2019-09" db="EMBL/GenBank/DDBJ databases">
        <title>The hologenome of the rock-dwelling lichen Lasallia pustulata.</title>
        <authorList>
            <person name="Greshake Tzovaras B."/>
            <person name="Segers F."/>
            <person name="Bicker A."/>
            <person name="Dal Grande F."/>
            <person name="Otte J."/>
            <person name="Hankeln T."/>
            <person name="Schmitt I."/>
            <person name="Ebersberger I."/>
        </authorList>
    </citation>
    <scope>NUCLEOTIDE SEQUENCE [LARGE SCALE GENOMIC DNA]</scope>
    <source>
        <strain evidence="3">A1-1</strain>
    </source>
</reference>
<dbReference type="InterPro" id="IPR029069">
    <property type="entry name" value="HotDog_dom_sf"/>
</dbReference>